<evidence type="ECO:0000256" key="2">
    <source>
        <dbReference type="SAM" id="MobiDB-lite"/>
    </source>
</evidence>
<feature type="compositionally biased region" description="Polar residues" evidence="2">
    <location>
        <begin position="400"/>
        <end position="415"/>
    </location>
</feature>
<keyword evidence="1" id="KW-0175">Coiled coil</keyword>
<sequence length="471" mass="51807">MGDLETPQYELRNSFRPPRHVNSSPSSPSTAYHGAGHPTTPTIRLDPNLDGFEDVRLKEPAKPLPDAREGLGSKWLSSLSTTNPTAAALSRSGTALHSRAKSWAASFPKLNTGNISTSPEKPDNKAQNRQSKIFGDLFNGESAPVHLGVPTSPTKEKEESEFVMEYKSGFTERPSSRRKESATTIAAAKPNAKTSWFTRKPSMPAPATPSPATTQDEFVAMNINTSLFPHGPADDLSPQAFNDLLLNATNLLQRMQAAYKEKVDYIDNIQPEIDASKEEVEEMETRSKHLKMQLEDIGRQNQEQKQVNEELIIQLSQEKMKLQEAREAAKTIRLVRGETEPFTSDDEAAQRRKRRSAGSASDSGFESDADTSSVFSGGLETPVSQRHPQLMLTPDMDVTPSKQSHGLFSRSSTMSQQSTAFSSTKRMGSESAAWATVEQLRHENQALRMQVEEMQSSLQGVIDFVGGVNGV</sequence>
<accession>A0ABR0EID5</accession>
<dbReference type="Proteomes" id="UP001305779">
    <property type="component" value="Unassembled WGS sequence"/>
</dbReference>
<proteinExistence type="predicted"/>
<feature type="region of interest" description="Disordered" evidence="2">
    <location>
        <begin position="1"/>
        <end position="95"/>
    </location>
</feature>
<evidence type="ECO:0000313" key="3">
    <source>
        <dbReference type="EMBL" id="KAK4501006.1"/>
    </source>
</evidence>
<comment type="caution">
    <text evidence="3">The sequence shown here is derived from an EMBL/GenBank/DDBJ whole genome shotgun (WGS) entry which is preliminary data.</text>
</comment>
<protein>
    <submittedName>
        <fullName evidence="3">Uncharacterized protein</fullName>
    </submittedName>
</protein>
<reference evidence="3 4" key="1">
    <citation type="journal article" date="2023" name="G3 (Bethesda)">
        <title>A chromosome-level genome assembly of Zasmidium syzygii isolated from banana leaves.</title>
        <authorList>
            <person name="van Westerhoven A.C."/>
            <person name="Mehrabi R."/>
            <person name="Talebi R."/>
            <person name="Steentjes M.B.F."/>
            <person name="Corcolon B."/>
            <person name="Chong P.A."/>
            <person name="Kema G.H.J."/>
            <person name="Seidl M.F."/>
        </authorList>
    </citation>
    <scope>NUCLEOTIDE SEQUENCE [LARGE SCALE GENOMIC DNA]</scope>
    <source>
        <strain evidence="3 4">P124</strain>
    </source>
</reference>
<feature type="compositionally biased region" description="Polar residues" evidence="2">
    <location>
        <begin position="21"/>
        <end position="30"/>
    </location>
</feature>
<feature type="compositionally biased region" description="Basic and acidic residues" evidence="2">
    <location>
        <begin position="53"/>
        <end position="71"/>
    </location>
</feature>
<name>A0ABR0EID5_ZASCE</name>
<feature type="coiled-coil region" evidence="1">
    <location>
        <begin position="273"/>
        <end position="332"/>
    </location>
</feature>
<feature type="region of interest" description="Disordered" evidence="2">
    <location>
        <begin position="337"/>
        <end position="415"/>
    </location>
</feature>
<gene>
    <name evidence="3" type="ORF">PRZ48_006812</name>
</gene>
<feature type="compositionally biased region" description="Polar residues" evidence="2">
    <location>
        <begin position="75"/>
        <end position="95"/>
    </location>
</feature>
<keyword evidence="4" id="KW-1185">Reference proteome</keyword>
<evidence type="ECO:0000256" key="1">
    <source>
        <dbReference type="SAM" id="Coils"/>
    </source>
</evidence>
<evidence type="ECO:0000313" key="4">
    <source>
        <dbReference type="Proteomes" id="UP001305779"/>
    </source>
</evidence>
<feature type="compositionally biased region" description="Polar residues" evidence="2">
    <location>
        <begin position="358"/>
        <end position="375"/>
    </location>
</feature>
<organism evidence="3 4">
    <name type="scientific">Zasmidium cellare</name>
    <name type="common">Wine cellar mold</name>
    <name type="synonym">Racodium cellare</name>
    <dbReference type="NCBI Taxonomy" id="395010"/>
    <lineage>
        <taxon>Eukaryota</taxon>
        <taxon>Fungi</taxon>
        <taxon>Dikarya</taxon>
        <taxon>Ascomycota</taxon>
        <taxon>Pezizomycotina</taxon>
        <taxon>Dothideomycetes</taxon>
        <taxon>Dothideomycetidae</taxon>
        <taxon>Mycosphaerellales</taxon>
        <taxon>Mycosphaerellaceae</taxon>
        <taxon>Zasmidium</taxon>
    </lineage>
</organism>
<dbReference type="EMBL" id="JAXOVC010000005">
    <property type="protein sequence ID" value="KAK4501006.1"/>
    <property type="molecule type" value="Genomic_DNA"/>
</dbReference>
<feature type="region of interest" description="Disordered" evidence="2">
    <location>
        <begin position="137"/>
        <end position="161"/>
    </location>
</feature>